<gene>
    <name evidence="1" type="ORF">LCGC14_3155970</name>
</gene>
<protein>
    <submittedName>
        <fullName evidence="1">Uncharacterized protein</fullName>
    </submittedName>
</protein>
<sequence>MTIKYTHTNLDAERGLIERMPSLVNKQSKNVDQ</sequence>
<accession>A0A0F8WGU6</accession>
<reference evidence="1" key="1">
    <citation type="journal article" date="2015" name="Nature">
        <title>Complex archaea that bridge the gap between prokaryotes and eukaryotes.</title>
        <authorList>
            <person name="Spang A."/>
            <person name="Saw J.H."/>
            <person name="Jorgensen S.L."/>
            <person name="Zaremba-Niedzwiedzka K."/>
            <person name="Martijn J."/>
            <person name="Lind A.E."/>
            <person name="van Eijk R."/>
            <person name="Schleper C."/>
            <person name="Guy L."/>
            <person name="Ettema T.J."/>
        </authorList>
    </citation>
    <scope>NUCLEOTIDE SEQUENCE</scope>
</reference>
<dbReference type="AlphaFoldDB" id="A0A0F8WGU6"/>
<feature type="non-terminal residue" evidence="1">
    <location>
        <position position="1"/>
    </location>
</feature>
<comment type="caution">
    <text evidence="1">The sequence shown here is derived from an EMBL/GenBank/DDBJ whole genome shotgun (WGS) entry which is preliminary data.</text>
</comment>
<dbReference type="EMBL" id="LAZR01069615">
    <property type="protein sequence ID" value="KKK47365.1"/>
    <property type="molecule type" value="Genomic_DNA"/>
</dbReference>
<proteinExistence type="predicted"/>
<name>A0A0F8WGU6_9ZZZZ</name>
<organism evidence="1">
    <name type="scientific">marine sediment metagenome</name>
    <dbReference type="NCBI Taxonomy" id="412755"/>
    <lineage>
        <taxon>unclassified sequences</taxon>
        <taxon>metagenomes</taxon>
        <taxon>ecological metagenomes</taxon>
    </lineage>
</organism>
<evidence type="ECO:0000313" key="1">
    <source>
        <dbReference type="EMBL" id="KKK47365.1"/>
    </source>
</evidence>